<dbReference type="Proteomes" id="UP001597063">
    <property type="component" value="Unassembled WGS sequence"/>
</dbReference>
<feature type="transmembrane region" description="Helical" evidence="6">
    <location>
        <begin position="453"/>
        <end position="472"/>
    </location>
</feature>
<comment type="subcellular location">
    <subcellularLocation>
        <location evidence="1">Cell membrane</location>
        <topology evidence="1">Multi-pass membrane protein</topology>
    </subcellularLocation>
</comment>
<accession>A0ABW2XVR9</accession>
<keyword evidence="2" id="KW-0813">Transport</keyword>
<dbReference type="SUPFAM" id="SSF103473">
    <property type="entry name" value="MFS general substrate transporter"/>
    <property type="match status" value="1"/>
</dbReference>
<comment type="caution">
    <text evidence="8">The sequence shown here is derived from an EMBL/GenBank/DDBJ whole genome shotgun (WGS) entry which is preliminary data.</text>
</comment>
<feature type="transmembrane region" description="Helical" evidence="6">
    <location>
        <begin position="91"/>
        <end position="110"/>
    </location>
</feature>
<dbReference type="PROSITE" id="PS50850">
    <property type="entry name" value="MFS"/>
    <property type="match status" value="1"/>
</dbReference>
<evidence type="ECO:0000256" key="2">
    <source>
        <dbReference type="ARBA" id="ARBA00022448"/>
    </source>
</evidence>
<dbReference type="InterPro" id="IPR036259">
    <property type="entry name" value="MFS_trans_sf"/>
</dbReference>
<feature type="transmembrane region" description="Helical" evidence="6">
    <location>
        <begin position="350"/>
        <end position="370"/>
    </location>
</feature>
<evidence type="ECO:0000256" key="1">
    <source>
        <dbReference type="ARBA" id="ARBA00004651"/>
    </source>
</evidence>
<keyword evidence="3 6" id="KW-0812">Transmembrane</keyword>
<name>A0ABW2XVR9_9ACTN</name>
<feature type="transmembrane region" description="Helical" evidence="6">
    <location>
        <begin position="21"/>
        <end position="40"/>
    </location>
</feature>
<evidence type="ECO:0000256" key="3">
    <source>
        <dbReference type="ARBA" id="ARBA00022692"/>
    </source>
</evidence>
<feature type="transmembrane region" description="Helical" evidence="6">
    <location>
        <begin position="60"/>
        <end position="79"/>
    </location>
</feature>
<feature type="transmembrane region" description="Helical" evidence="6">
    <location>
        <begin position="116"/>
        <end position="136"/>
    </location>
</feature>
<feature type="transmembrane region" description="Helical" evidence="6">
    <location>
        <begin position="376"/>
        <end position="399"/>
    </location>
</feature>
<feature type="transmembrane region" description="Helical" evidence="6">
    <location>
        <begin position="148"/>
        <end position="169"/>
    </location>
</feature>
<evidence type="ECO:0000259" key="7">
    <source>
        <dbReference type="PROSITE" id="PS50850"/>
    </source>
</evidence>
<sequence length="478" mass="48123">MAGTAHDVPLSAPARSASDPVSIPLAGTIAFCVLLATLGTMLPLGMLDQIGPALHASGALLNWAVIAGTVVGAVASGIFPPLASSYGQRTMLAAAMAALTIGAVLAAVAPNMPALLAGRFLGAFSMGAIALSLAIARTHYRGRTLSLVLGWIAAAEGAAAGLGFVFGGLLAETLHVGWRTVFWILAALGAAAGAAALATVPRGADRVVRRVDWVGGLLLGLALVLVLVPLSQGPNWGWRSASVLAPLAAGLVTLAVWWRVEDRTAEPMINTRALRDRTFLAGWIIFLLSAMLVWIIDFSIPAFATAPAATGFGLGYSALKAGMIMVPMCAGITVAGAAGGALNKVVSSRALALAAFACAALCMALLAVAHGAEWQLWVWPAVFGACYGTGVAAAYMTFIKALPPEHSATSAGIGQVAGTVGASTAGAGVTAVLTADVVQVGAGSVPTESSFELGWWIGAGIAVLGGLLVLAIRPRTPA</sequence>
<proteinExistence type="predicted"/>
<dbReference type="PANTHER" id="PTHR42718">
    <property type="entry name" value="MAJOR FACILITATOR SUPERFAMILY MULTIDRUG TRANSPORTER MFSC"/>
    <property type="match status" value="1"/>
</dbReference>
<evidence type="ECO:0000256" key="5">
    <source>
        <dbReference type="ARBA" id="ARBA00023136"/>
    </source>
</evidence>
<evidence type="ECO:0000313" key="8">
    <source>
        <dbReference type="EMBL" id="MFD0688620.1"/>
    </source>
</evidence>
<dbReference type="InterPro" id="IPR020846">
    <property type="entry name" value="MFS_dom"/>
</dbReference>
<dbReference type="EMBL" id="JBHTGP010000015">
    <property type="protein sequence ID" value="MFD0688620.1"/>
    <property type="molecule type" value="Genomic_DNA"/>
</dbReference>
<reference evidence="9" key="1">
    <citation type="journal article" date="2019" name="Int. J. Syst. Evol. Microbiol.">
        <title>The Global Catalogue of Microorganisms (GCM) 10K type strain sequencing project: providing services to taxonomists for standard genome sequencing and annotation.</title>
        <authorList>
            <consortium name="The Broad Institute Genomics Platform"/>
            <consortium name="The Broad Institute Genome Sequencing Center for Infectious Disease"/>
            <person name="Wu L."/>
            <person name="Ma J."/>
        </authorList>
    </citation>
    <scope>NUCLEOTIDE SEQUENCE [LARGE SCALE GENOMIC DNA]</scope>
    <source>
        <strain evidence="9">JCM 9371</strain>
    </source>
</reference>
<feature type="transmembrane region" description="Helical" evidence="6">
    <location>
        <begin position="181"/>
        <end position="199"/>
    </location>
</feature>
<evidence type="ECO:0000256" key="4">
    <source>
        <dbReference type="ARBA" id="ARBA00022989"/>
    </source>
</evidence>
<keyword evidence="5 6" id="KW-0472">Membrane</keyword>
<dbReference type="PANTHER" id="PTHR42718:SF9">
    <property type="entry name" value="MAJOR FACILITATOR SUPERFAMILY MULTIDRUG TRANSPORTER MFSC"/>
    <property type="match status" value="1"/>
</dbReference>
<dbReference type="Pfam" id="PF07690">
    <property type="entry name" value="MFS_1"/>
    <property type="match status" value="1"/>
</dbReference>
<keyword evidence="4 6" id="KW-1133">Transmembrane helix</keyword>
<feature type="domain" description="Major facilitator superfamily (MFS) profile" evidence="7">
    <location>
        <begin position="25"/>
        <end position="477"/>
    </location>
</feature>
<gene>
    <name evidence="8" type="ORF">ACFQZM_29290</name>
</gene>
<feature type="transmembrane region" description="Helical" evidence="6">
    <location>
        <begin position="236"/>
        <end position="258"/>
    </location>
</feature>
<evidence type="ECO:0000313" key="9">
    <source>
        <dbReference type="Proteomes" id="UP001597063"/>
    </source>
</evidence>
<feature type="transmembrane region" description="Helical" evidence="6">
    <location>
        <begin position="211"/>
        <end position="230"/>
    </location>
</feature>
<feature type="transmembrane region" description="Helical" evidence="6">
    <location>
        <begin position="324"/>
        <end position="343"/>
    </location>
</feature>
<keyword evidence="9" id="KW-1185">Reference proteome</keyword>
<feature type="transmembrane region" description="Helical" evidence="6">
    <location>
        <begin position="279"/>
        <end position="304"/>
    </location>
</feature>
<dbReference type="RefSeq" id="WP_165502641.1">
    <property type="nucleotide sequence ID" value="NZ_CAACUY010000003.1"/>
</dbReference>
<dbReference type="Gene3D" id="1.20.1250.20">
    <property type="entry name" value="MFS general substrate transporter like domains"/>
    <property type="match status" value="2"/>
</dbReference>
<feature type="transmembrane region" description="Helical" evidence="6">
    <location>
        <begin position="411"/>
        <end position="433"/>
    </location>
</feature>
<evidence type="ECO:0000256" key="6">
    <source>
        <dbReference type="SAM" id="Phobius"/>
    </source>
</evidence>
<organism evidence="8 9">
    <name type="scientific">Actinomadura fibrosa</name>
    <dbReference type="NCBI Taxonomy" id="111802"/>
    <lineage>
        <taxon>Bacteria</taxon>
        <taxon>Bacillati</taxon>
        <taxon>Actinomycetota</taxon>
        <taxon>Actinomycetes</taxon>
        <taxon>Streptosporangiales</taxon>
        <taxon>Thermomonosporaceae</taxon>
        <taxon>Actinomadura</taxon>
    </lineage>
</organism>
<dbReference type="InterPro" id="IPR011701">
    <property type="entry name" value="MFS"/>
</dbReference>
<protein>
    <submittedName>
        <fullName evidence="8">MFS transporter</fullName>
    </submittedName>
</protein>